<evidence type="ECO:0000259" key="8">
    <source>
        <dbReference type="PROSITE" id="PS50988"/>
    </source>
</evidence>
<dbReference type="GO" id="GO:0003723">
    <property type="term" value="F:RNA binding"/>
    <property type="evidence" value="ECO:0007669"/>
    <property type="project" value="UniProtKB-KW"/>
</dbReference>
<dbReference type="EMBL" id="CP042425">
    <property type="protein sequence ID" value="QEL15973.1"/>
    <property type="molecule type" value="Genomic_DNA"/>
</dbReference>
<dbReference type="GO" id="GO:0046872">
    <property type="term" value="F:metal ion binding"/>
    <property type="evidence" value="ECO:0007669"/>
    <property type="project" value="UniProtKB-KW"/>
</dbReference>
<dbReference type="Gene3D" id="3.40.50.410">
    <property type="entry name" value="von Willebrand factor, type A domain"/>
    <property type="match status" value="2"/>
</dbReference>
<dbReference type="PROSITE" id="PS50988">
    <property type="entry name" value="TROVE"/>
    <property type="match status" value="1"/>
</dbReference>
<dbReference type="InterPro" id="IPR008858">
    <property type="entry name" value="TROVE_dom"/>
</dbReference>
<evidence type="ECO:0000313" key="10">
    <source>
        <dbReference type="Proteomes" id="UP000324974"/>
    </source>
</evidence>
<evidence type="ECO:0000256" key="1">
    <source>
        <dbReference type="ARBA" id="ARBA00004496"/>
    </source>
</evidence>
<dbReference type="GO" id="GO:1990904">
    <property type="term" value="C:ribonucleoprotein complex"/>
    <property type="evidence" value="ECO:0007669"/>
    <property type="project" value="UniProtKB-KW"/>
</dbReference>
<dbReference type="SUPFAM" id="SSF53300">
    <property type="entry name" value="vWA-like"/>
    <property type="match status" value="1"/>
</dbReference>
<keyword evidence="3" id="KW-0963">Cytoplasm</keyword>
<sequence>MKWFKHVSPKVTPQSEPVPGKPTVANSAGGYSFAVDDWKRLDRFLVLGSEGGSYYATERKLTVENAAAVVACAKADAAEAVRRVVAVSDAGRAAKNDYAVFALSLIAANADAVGKKAAYEAVPKVCRTGTHLFQFAAASDALRGWGRGLRQAVADWYVNKPVRDLAYQMTKYQQRDGWSHRDLLRLAHPKTDFTGRNDLFAWAVGKKPTVDEVPPDGDLAPLYALEAAKKATTEDEIVRLIRDYRLVREGVPTNFLTSAKVWEALLANMPLTAMLRNLATMTRVGLLAHGSDAVKAVVGQLTDASRLKKARVHPLSLLVALKTYESGKSARGSGEWVPLKEIVNAIDDAFYLAFQAVEPTNKRWMLALDVSGSMGGGTVCGTVGITPHVASAAMALVTAATEKDRTFVGFSDRLVPVGIDAGMRLDAAVRMIEAIPMGGTDCALPMLYAKDNKIPVDVFAVYTDSETWFGKVHPFQALKQYRDATGIPAKLIVVGMVSNGFTIADPGDAGMMDVVGFDTTAPAVMADFARG</sequence>
<dbReference type="InterPro" id="IPR037214">
    <property type="entry name" value="TROVE_dom_sf"/>
</dbReference>
<gene>
    <name evidence="9" type="ORF">PX52LOC_02910</name>
</gene>
<protein>
    <submittedName>
        <fullName evidence="9">TROVE domain-containing protein</fullName>
    </submittedName>
</protein>
<dbReference type="AlphaFoldDB" id="A0A5C1ACP7"/>
<dbReference type="SUPFAM" id="SSF140864">
    <property type="entry name" value="TROVE domain-like"/>
    <property type="match status" value="1"/>
</dbReference>
<comment type="subcellular location">
    <subcellularLocation>
        <location evidence="1">Cytoplasm</location>
    </subcellularLocation>
</comment>
<proteinExistence type="inferred from homology"/>
<evidence type="ECO:0000256" key="4">
    <source>
        <dbReference type="ARBA" id="ARBA00022723"/>
    </source>
</evidence>
<dbReference type="OrthoDB" id="2986092at2"/>
<dbReference type="InterPro" id="IPR040322">
    <property type="entry name" value="TROVE2"/>
</dbReference>
<keyword evidence="6" id="KW-0687">Ribonucleoprotein</keyword>
<feature type="domain" description="TROVE" evidence="8">
    <location>
        <begin position="24"/>
        <end position="362"/>
    </location>
</feature>
<organism evidence="9 10">
    <name type="scientific">Limnoglobus roseus</name>
    <dbReference type="NCBI Taxonomy" id="2598579"/>
    <lineage>
        <taxon>Bacteria</taxon>
        <taxon>Pseudomonadati</taxon>
        <taxon>Planctomycetota</taxon>
        <taxon>Planctomycetia</taxon>
        <taxon>Gemmatales</taxon>
        <taxon>Gemmataceae</taxon>
        <taxon>Limnoglobus</taxon>
    </lineage>
</organism>
<keyword evidence="5" id="KW-0694">RNA-binding</keyword>
<dbReference type="RefSeq" id="WP_149110739.1">
    <property type="nucleotide sequence ID" value="NZ_CP042425.1"/>
</dbReference>
<reference evidence="10" key="1">
    <citation type="submission" date="2019-08" db="EMBL/GenBank/DDBJ databases">
        <title>Limnoglobus roseus gen. nov., sp. nov., a novel freshwater planctomycete with a giant genome from the family Gemmataceae.</title>
        <authorList>
            <person name="Kulichevskaya I.S."/>
            <person name="Naumoff D.G."/>
            <person name="Miroshnikov K."/>
            <person name="Ivanova A."/>
            <person name="Philippov D.A."/>
            <person name="Hakobyan A."/>
            <person name="Rijpstra I.C."/>
            <person name="Sinninghe Damste J.S."/>
            <person name="Liesack W."/>
            <person name="Dedysh S.N."/>
        </authorList>
    </citation>
    <scope>NUCLEOTIDE SEQUENCE [LARGE SCALE GENOMIC DNA]</scope>
    <source>
        <strain evidence="10">PX52</strain>
    </source>
</reference>
<dbReference type="KEGG" id="lrs:PX52LOC_02910"/>
<keyword evidence="4" id="KW-0479">Metal-binding</keyword>
<dbReference type="PANTHER" id="PTHR14202:SF0">
    <property type="entry name" value="RNA-BINDING PROTEIN RO60"/>
    <property type="match status" value="1"/>
</dbReference>
<accession>A0A5C1ACP7</accession>
<dbReference type="Proteomes" id="UP000324974">
    <property type="component" value="Chromosome"/>
</dbReference>
<evidence type="ECO:0000256" key="3">
    <source>
        <dbReference type="ARBA" id="ARBA00022490"/>
    </source>
</evidence>
<dbReference type="InterPro" id="IPR036465">
    <property type="entry name" value="vWFA_dom_sf"/>
</dbReference>
<evidence type="ECO:0000313" key="9">
    <source>
        <dbReference type="EMBL" id="QEL15973.1"/>
    </source>
</evidence>
<evidence type="ECO:0000256" key="2">
    <source>
        <dbReference type="ARBA" id="ARBA00007814"/>
    </source>
</evidence>
<feature type="region of interest" description="Disordered" evidence="7">
    <location>
        <begin position="1"/>
        <end position="22"/>
    </location>
</feature>
<comment type="similarity">
    <text evidence="2">Belongs to the Ro 60 kDa family.</text>
</comment>
<dbReference type="Pfam" id="PF05731">
    <property type="entry name" value="TROVE"/>
    <property type="match status" value="2"/>
</dbReference>
<dbReference type="PANTHER" id="PTHR14202">
    <property type="entry name" value="60 KDA RIBONUCLEOPROTEIN SSA/RO"/>
    <property type="match status" value="1"/>
</dbReference>
<keyword evidence="10" id="KW-1185">Reference proteome</keyword>
<dbReference type="InterPro" id="IPR056800">
    <property type="entry name" value="vWA_Ro60"/>
</dbReference>
<name>A0A5C1ACP7_9BACT</name>
<dbReference type="Pfam" id="PF25045">
    <property type="entry name" value="vWA_Ro60"/>
    <property type="match status" value="1"/>
</dbReference>
<evidence type="ECO:0000256" key="5">
    <source>
        <dbReference type="ARBA" id="ARBA00022884"/>
    </source>
</evidence>
<evidence type="ECO:0000256" key="7">
    <source>
        <dbReference type="SAM" id="MobiDB-lite"/>
    </source>
</evidence>
<evidence type="ECO:0000256" key="6">
    <source>
        <dbReference type="ARBA" id="ARBA00023274"/>
    </source>
</evidence>
<dbReference type="GO" id="GO:0005737">
    <property type="term" value="C:cytoplasm"/>
    <property type="evidence" value="ECO:0007669"/>
    <property type="project" value="UniProtKB-SubCell"/>
</dbReference>